<dbReference type="Proteomes" id="UP000239047">
    <property type="component" value="Unassembled WGS sequence"/>
</dbReference>
<dbReference type="EMBL" id="PREZ01000003">
    <property type="protein sequence ID" value="PPA71140.1"/>
    <property type="molecule type" value="Genomic_DNA"/>
</dbReference>
<dbReference type="AlphaFoldDB" id="A0A2S5GDQ7"/>
<dbReference type="InterPro" id="IPR032710">
    <property type="entry name" value="NTF2-like_dom_sf"/>
</dbReference>
<evidence type="ECO:0000313" key="1">
    <source>
        <dbReference type="EMBL" id="PPA71140.1"/>
    </source>
</evidence>
<organism evidence="1 2">
    <name type="scientific">Jeotgalibacillus proteolyticus</name>
    <dbReference type="NCBI Taxonomy" id="2082395"/>
    <lineage>
        <taxon>Bacteria</taxon>
        <taxon>Bacillati</taxon>
        <taxon>Bacillota</taxon>
        <taxon>Bacilli</taxon>
        <taxon>Bacillales</taxon>
        <taxon>Caryophanaceae</taxon>
        <taxon>Jeotgalibacillus</taxon>
    </lineage>
</organism>
<sequence>MSAWRRSSIQEMEKMISLDYQAREITGGKIVDYGFEESMKGWREAFTYVKSHAVEWKVEKVAVIPLREEEKMAVLWATMLVDGEQLSNANLFFDTFKKQGDGWKLIRNYTEAGVPVRKMEALAFSADYS</sequence>
<keyword evidence="2" id="KW-1185">Reference proteome</keyword>
<proteinExistence type="predicted"/>
<accession>A0A2S5GDQ7</accession>
<gene>
    <name evidence="1" type="ORF">C4B60_07830</name>
</gene>
<name>A0A2S5GDQ7_9BACL</name>
<comment type="caution">
    <text evidence="1">The sequence shown here is derived from an EMBL/GenBank/DDBJ whole genome shotgun (WGS) entry which is preliminary data.</text>
</comment>
<dbReference type="OrthoDB" id="2454203at2"/>
<reference evidence="1 2" key="1">
    <citation type="submission" date="2018-02" db="EMBL/GenBank/DDBJ databases">
        <title>Jeotgalibacillus proteolyticum sp. nov. a protease producing bacterium isolated from ocean sediments of Laizhou Bay.</title>
        <authorList>
            <person name="Li Y."/>
        </authorList>
    </citation>
    <scope>NUCLEOTIDE SEQUENCE [LARGE SCALE GENOMIC DNA]</scope>
    <source>
        <strain evidence="1 2">22-7</strain>
    </source>
</reference>
<dbReference type="SUPFAM" id="SSF54427">
    <property type="entry name" value="NTF2-like"/>
    <property type="match status" value="1"/>
</dbReference>
<evidence type="ECO:0000313" key="2">
    <source>
        <dbReference type="Proteomes" id="UP000239047"/>
    </source>
</evidence>
<protein>
    <submittedName>
        <fullName evidence="1">Flavoprotein</fullName>
    </submittedName>
</protein>